<feature type="domain" description="Helix-hairpin-helix DNA-binding motif class 1" evidence="4">
    <location>
        <begin position="288"/>
        <end position="307"/>
    </location>
</feature>
<accession>A0A6P5ICW5</accession>
<feature type="domain" description="Helix-hairpin-helix DNA-binding motif class 1" evidence="4">
    <location>
        <begin position="384"/>
        <end position="403"/>
    </location>
</feature>
<feature type="region of interest" description="Disordered" evidence="2">
    <location>
        <begin position="408"/>
        <end position="434"/>
    </location>
</feature>
<dbReference type="GeneID" id="110192925"/>
<organism evidence="5 6">
    <name type="scientific">Phascolarctos cinereus</name>
    <name type="common">Koala</name>
    <dbReference type="NCBI Taxonomy" id="38626"/>
    <lineage>
        <taxon>Eukaryota</taxon>
        <taxon>Metazoa</taxon>
        <taxon>Chordata</taxon>
        <taxon>Craniata</taxon>
        <taxon>Vertebrata</taxon>
        <taxon>Euteleostomi</taxon>
        <taxon>Mammalia</taxon>
        <taxon>Metatheria</taxon>
        <taxon>Diprotodontia</taxon>
        <taxon>Phascolarctidae</taxon>
        <taxon>Phascolarctos</taxon>
    </lineage>
</organism>
<evidence type="ECO:0000256" key="1">
    <source>
        <dbReference type="ARBA" id="ARBA00015260"/>
    </source>
</evidence>
<dbReference type="GO" id="GO:0004519">
    <property type="term" value="F:endonuclease activity"/>
    <property type="evidence" value="ECO:0007669"/>
    <property type="project" value="UniProtKB-KW"/>
</dbReference>
<keyword evidence="3" id="KW-0732">Signal</keyword>
<evidence type="ECO:0000313" key="6">
    <source>
        <dbReference type="RefSeq" id="XP_020820047.1"/>
    </source>
</evidence>
<dbReference type="PANTHER" id="PTHR21180">
    <property type="entry name" value="ENDONUCLEASE/EXONUCLEASE/PHOSPHATASE FAMILY DOMAIN-CONTAINING PROTEIN 1"/>
    <property type="match status" value="1"/>
</dbReference>
<dbReference type="KEGG" id="pcw:110192925"/>
<feature type="chain" id="PRO_5028454185" description="Endonuclease/exonuclease/phosphatase family domain-containing protein 1" evidence="3">
    <location>
        <begin position="19"/>
        <end position="814"/>
    </location>
</feature>
<feature type="domain" description="Helix-hairpin-helix DNA-binding motif class 1" evidence="4">
    <location>
        <begin position="354"/>
        <end position="373"/>
    </location>
</feature>
<reference evidence="6" key="1">
    <citation type="submission" date="2025-08" db="UniProtKB">
        <authorList>
            <consortium name="RefSeq"/>
        </authorList>
    </citation>
    <scope>IDENTIFICATION</scope>
    <source>
        <tissue evidence="6">Spleen</tissue>
    </source>
</reference>
<dbReference type="GO" id="GO:0005886">
    <property type="term" value="C:plasma membrane"/>
    <property type="evidence" value="ECO:0007669"/>
    <property type="project" value="TreeGrafter"/>
</dbReference>
<dbReference type="SUPFAM" id="SSF47781">
    <property type="entry name" value="RuvA domain 2-like"/>
    <property type="match status" value="2"/>
</dbReference>
<dbReference type="SUPFAM" id="SSF56219">
    <property type="entry name" value="DNase I-like"/>
    <property type="match status" value="1"/>
</dbReference>
<dbReference type="InterPro" id="IPR003583">
    <property type="entry name" value="Hlx-hairpin-Hlx_DNA-bd_motif"/>
</dbReference>
<dbReference type="InterPro" id="IPR036691">
    <property type="entry name" value="Endo/exonu/phosph_ase_sf"/>
</dbReference>
<dbReference type="GO" id="GO:0003677">
    <property type="term" value="F:DNA binding"/>
    <property type="evidence" value="ECO:0007669"/>
    <property type="project" value="InterPro"/>
</dbReference>
<feature type="signal peptide" evidence="3">
    <location>
        <begin position="1"/>
        <end position="18"/>
    </location>
</feature>
<dbReference type="RefSeq" id="XP_020820047.1">
    <property type="nucleotide sequence ID" value="XM_020964388.1"/>
</dbReference>
<dbReference type="InterPro" id="IPR010994">
    <property type="entry name" value="RuvA_2-like"/>
</dbReference>
<keyword evidence="6" id="KW-0378">Hydrolase</keyword>
<dbReference type="CDD" id="cd10283">
    <property type="entry name" value="MnuA_DNase1-like"/>
    <property type="match status" value="1"/>
</dbReference>
<dbReference type="Gene3D" id="1.10.150.320">
    <property type="entry name" value="Photosystem II 12 kDa extrinsic protein"/>
    <property type="match status" value="2"/>
</dbReference>
<feature type="region of interest" description="Disordered" evidence="2">
    <location>
        <begin position="654"/>
        <end position="676"/>
    </location>
</feature>
<evidence type="ECO:0000256" key="2">
    <source>
        <dbReference type="SAM" id="MobiDB-lite"/>
    </source>
</evidence>
<dbReference type="Pfam" id="PF12836">
    <property type="entry name" value="HHH_3"/>
    <property type="match status" value="2"/>
</dbReference>
<dbReference type="SMART" id="SM00278">
    <property type="entry name" value="HhH1"/>
    <property type="match status" value="4"/>
</dbReference>
<dbReference type="PANTHER" id="PTHR21180:SF32">
    <property type="entry name" value="ENDONUCLEASE_EXONUCLEASE_PHOSPHATASE FAMILY DOMAIN-CONTAINING PROTEIN 1"/>
    <property type="match status" value="1"/>
</dbReference>
<dbReference type="InterPro" id="IPR051675">
    <property type="entry name" value="Endo/Exo/Phosphatase_dom_1"/>
</dbReference>
<gene>
    <name evidence="6" type="primary">EEPD1</name>
</gene>
<dbReference type="Proteomes" id="UP000515140">
    <property type="component" value="Unplaced"/>
</dbReference>
<dbReference type="InParanoid" id="A0A6P5ICW5"/>
<feature type="region of interest" description="Disordered" evidence="2">
    <location>
        <begin position="791"/>
        <end position="814"/>
    </location>
</feature>
<keyword evidence="5" id="KW-1185">Reference proteome</keyword>
<dbReference type="FunCoup" id="A0A6P5ICW5">
    <property type="interactions" value="797"/>
</dbReference>
<evidence type="ECO:0000259" key="4">
    <source>
        <dbReference type="SMART" id="SM00278"/>
    </source>
</evidence>
<proteinExistence type="predicted"/>
<feature type="domain" description="Helix-hairpin-helix DNA-binding motif class 1" evidence="4">
    <location>
        <begin position="258"/>
        <end position="277"/>
    </location>
</feature>
<dbReference type="GO" id="GO:0006281">
    <property type="term" value="P:DNA repair"/>
    <property type="evidence" value="ECO:0007669"/>
    <property type="project" value="InterPro"/>
</dbReference>
<evidence type="ECO:0000313" key="5">
    <source>
        <dbReference type="Proteomes" id="UP000515140"/>
    </source>
</evidence>
<feature type="compositionally biased region" description="Polar residues" evidence="2">
    <location>
        <begin position="411"/>
        <end position="420"/>
    </location>
</feature>
<sequence length="814" mass="88487">MRQRVLVWLCVCLHVVCMHCPCARLPVCVLGICGSLLGFYIFVCWHGVPAPRRVCVYVCACGVHVSHPLSLQQLGLLPGLLAPPPQLTLLSLSCWGTPWRRVGGGRPGRVPPWVCRCLCRRVAMNGAQISGPGSQGPEGKPLLTTPRLDDGHLLLPTDSTFSPARLFSSGVLAPASVFHSALPRVCVLASARRTGRDPPWQFLIHLPGPTMGGNLGCHRSIPKDPSDLSHSRKFSAACNFSNILVNQERLNINTATEEELMTLPGVTRPVAHSIVEYREYIGGFKKVEDLALVSGVGATKLEQVKFEICVSSKGSSAQHSPSSLRRDPYSEPQQYHLATAPPTAKVNINTATPAQLMSLRGVSEKMALSLVDYRQEHGPFKSIEDLIRLEGISSTVLDKIRPQVFAERSRPPSTHTNGGLNFTAKPHPSPTSLSLQSEDLDFPPGGPTQLISTRPSIEAFGGTRDGWPVWRLATWNLQGCSIEKANNPGVREVVCMTLLENSIKLLAVQDLIDKEALEKFCTELNQPTLPSVRKWKGPRGSWRSVVCAKPSSQLSQGGTYLGFLWDAAAGIELKDAGFQEGPQANSNGKQSNPNPYLAHFKIGANDLMLVNLCLPAPACPLGGENPGKTPSNSRRVSPFAQTLQDMLKDEKLRPRGSVFQGSPGSQARRGPGPRAPAVKASLREKDFVILGDFGQAPESSSCDILRKEKFQPLVPGNTFTDISTKNPQGMKSLDNIWISKSLKKVFTGHWAVVREGLTNPWIPDNWSWGGVASSHCPVLAEFYADKDCNKKEGVPRGGSGVSLEQSEVHSKHER</sequence>
<name>A0A6P5ICW5_PHACI</name>
<keyword evidence="6" id="KW-0255">Endonuclease</keyword>
<protein>
    <recommendedName>
        <fullName evidence="1">Endonuclease/exonuclease/phosphatase family domain-containing protein 1</fullName>
    </recommendedName>
</protein>
<evidence type="ECO:0000256" key="3">
    <source>
        <dbReference type="SAM" id="SignalP"/>
    </source>
</evidence>
<dbReference type="AlphaFoldDB" id="A0A6P5ICW5"/>
<dbReference type="CTD" id="80820"/>
<keyword evidence="6" id="KW-0540">Nuclease</keyword>
<dbReference type="Gene3D" id="3.60.10.10">
    <property type="entry name" value="Endonuclease/exonuclease/phosphatase"/>
    <property type="match status" value="1"/>
</dbReference>